<keyword evidence="2" id="KW-0597">Phosphoprotein</keyword>
<name>A0A6A6DHV6_9PEZI</name>
<organism evidence="4 5">
    <name type="scientific">Zopfia rhizophila CBS 207.26</name>
    <dbReference type="NCBI Taxonomy" id="1314779"/>
    <lineage>
        <taxon>Eukaryota</taxon>
        <taxon>Fungi</taxon>
        <taxon>Dikarya</taxon>
        <taxon>Ascomycota</taxon>
        <taxon>Pezizomycotina</taxon>
        <taxon>Dothideomycetes</taxon>
        <taxon>Dothideomycetes incertae sedis</taxon>
        <taxon>Zopfiaceae</taxon>
        <taxon>Zopfia</taxon>
    </lineage>
</organism>
<evidence type="ECO:0000256" key="1">
    <source>
        <dbReference type="ARBA" id="ARBA00022450"/>
    </source>
</evidence>
<keyword evidence="5" id="KW-1185">Reference proteome</keyword>
<dbReference type="PANTHER" id="PTHR43439:SF2">
    <property type="entry name" value="ENZYME, PUTATIVE (JCVI)-RELATED"/>
    <property type="match status" value="1"/>
</dbReference>
<dbReference type="PROSITE" id="PS00455">
    <property type="entry name" value="AMP_BINDING"/>
    <property type="match status" value="1"/>
</dbReference>
<dbReference type="OrthoDB" id="429813at2759"/>
<feature type="domain" description="AMP-dependent synthetase/ligase" evidence="3">
    <location>
        <begin position="38"/>
        <end position="352"/>
    </location>
</feature>
<dbReference type="AlphaFoldDB" id="A0A6A6DHV6"/>
<dbReference type="InterPro" id="IPR020845">
    <property type="entry name" value="AMP-binding_CS"/>
</dbReference>
<proteinExistence type="predicted"/>
<dbReference type="Proteomes" id="UP000800200">
    <property type="component" value="Unassembled WGS sequence"/>
</dbReference>
<dbReference type="SUPFAM" id="SSF56801">
    <property type="entry name" value="Acetyl-CoA synthetase-like"/>
    <property type="match status" value="1"/>
</dbReference>
<dbReference type="Pfam" id="PF23562">
    <property type="entry name" value="AMP-binding_C_3"/>
    <property type="match status" value="1"/>
</dbReference>
<evidence type="ECO:0000313" key="5">
    <source>
        <dbReference type="Proteomes" id="UP000800200"/>
    </source>
</evidence>
<evidence type="ECO:0000259" key="3">
    <source>
        <dbReference type="Pfam" id="PF00501"/>
    </source>
</evidence>
<dbReference type="Pfam" id="PF00501">
    <property type="entry name" value="AMP-binding"/>
    <property type="match status" value="1"/>
</dbReference>
<sequence>MAVDDKPGSRLLVALIDEHATTDPLRVWAAVPVDDGDLTKGFHDITYRAFANAINHAACWLQNHLPPAAGPFETVAYAGPKDIRYPIIAVAVAKVGRKLLLPSPYATAEAQAHLLHASGCQTFIHAAPFRSNVETVLSNMQGNKVHALQVPELSDWLREGPSPHLQYRKTWDEARTDPWMIFHTSGTTGLPKLVTYTHQMMASLDAAELMPDAHEETMNRHFEKKRWYTPLPSLHFVGMTVALQFTVYLGAILVVGPAGAGPTGPLVARDTLRYGKVQGAMLPPALIDGLCGDAIGLECLRNLECLYFAGAPLTRQTAEKLLGHVTLKPAMGSTEAGAYFLQIRGEDDWEYYSFRPAMGFEFQHTTGDLYEPVFVRQPRLERWQQVFHVYPELNKFHTKDLFSKHPSKPGLWKYVGRTDDMIPFSHGECLYVAEIEAEIAAHQGVSGVLVGGQGRAKPFLLVEWKDDDLDQKTRLEQLWPVVEHANRRCSDLVKLTRELILFANPSKKLVRTVKGSVSRRESEQLYAEEIERLYKQ</sequence>
<protein>
    <submittedName>
        <fullName evidence="4">Putative AMP-binding enzyme</fullName>
    </submittedName>
</protein>
<accession>A0A6A6DHV6</accession>
<gene>
    <name evidence="4" type="ORF">K469DRAFT_741787</name>
</gene>
<evidence type="ECO:0000256" key="2">
    <source>
        <dbReference type="ARBA" id="ARBA00022553"/>
    </source>
</evidence>
<dbReference type="InterPro" id="IPR000873">
    <property type="entry name" value="AMP-dep_synth/lig_dom"/>
</dbReference>
<dbReference type="InterPro" id="IPR042099">
    <property type="entry name" value="ANL_N_sf"/>
</dbReference>
<reference evidence="4" key="1">
    <citation type="journal article" date="2020" name="Stud. Mycol.">
        <title>101 Dothideomycetes genomes: a test case for predicting lifestyles and emergence of pathogens.</title>
        <authorList>
            <person name="Haridas S."/>
            <person name="Albert R."/>
            <person name="Binder M."/>
            <person name="Bloem J."/>
            <person name="Labutti K."/>
            <person name="Salamov A."/>
            <person name="Andreopoulos B."/>
            <person name="Baker S."/>
            <person name="Barry K."/>
            <person name="Bills G."/>
            <person name="Bluhm B."/>
            <person name="Cannon C."/>
            <person name="Castanera R."/>
            <person name="Culley D."/>
            <person name="Daum C."/>
            <person name="Ezra D."/>
            <person name="Gonzalez J."/>
            <person name="Henrissat B."/>
            <person name="Kuo A."/>
            <person name="Liang C."/>
            <person name="Lipzen A."/>
            <person name="Lutzoni F."/>
            <person name="Magnuson J."/>
            <person name="Mondo S."/>
            <person name="Nolan M."/>
            <person name="Ohm R."/>
            <person name="Pangilinan J."/>
            <person name="Park H.-J."/>
            <person name="Ramirez L."/>
            <person name="Alfaro M."/>
            <person name="Sun H."/>
            <person name="Tritt A."/>
            <person name="Yoshinaga Y."/>
            <person name="Zwiers L.-H."/>
            <person name="Turgeon B."/>
            <person name="Goodwin S."/>
            <person name="Spatafora J."/>
            <person name="Crous P."/>
            <person name="Grigoriev I."/>
        </authorList>
    </citation>
    <scope>NUCLEOTIDE SEQUENCE</scope>
    <source>
        <strain evidence="4">CBS 207.26</strain>
    </source>
</reference>
<dbReference type="EMBL" id="ML994670">
    <property type="protein sequence ID" value="KAF2179124.1"/>
    <property type="molecule type" value="Genomic_DNA"/>
</dbReference>
<dbReference type="Gene3D" id="3.40.50.12780">
    <property type="entry name" value="N-terminal domain of ligase-like"/>
    <property type="match status" value="1"/>
</dbReference>
<dbReference type="PANTHER" id="PTHR43439">
    <property type="entry name" value="PHENYLACETATE-COENZYME A LIGASE"/>
    <property type="match status" value="1"/>
</dbReference>
<dbReference type="InterPro" id="IPR051414">
    <property type="entry name" value="Adenylate-forming_Reductase"/>
</dbReference>
<keyword evidence="1" id="KW-0596">Phosphopantetheine</keyword>
<evidence type="ECO:0000313" key="4">
    <source>
        <dbReference type="EMBL" id="KAF2179124.1"/>
    </source>
</evidence>